<gene>
    <name evidence="2" type="ORF">AB3N04_09140</name>
</gene>
<protein>
    <submittedName>
        <fullName evidence="2">Uncharacterized protein</fullName>
    </submittedName>
</protein>
<keyword evidence="1" id="KW-0472">Membrane</keyword>
<dbReference type="RefSeq" id="WP_368505738.1">
    <property type="nucleotide sequence ID" value="NZ_CP162551.1"/>
</dbReference>
<feature type="transmembrane region" description="Helical" evidence="1">
    <location>
        <begin position="83"/>
        <end position="106"/>
    </location>
</feature>
<sequence length="115" mass="13520">MLSEGVIEWFELFFAYIIMAQLSYGFLVLILGATIIEYYEWGIFRPAETKFQKATNFFLKSIIGIGPYFYHRFSRYSFLKRKLYYLITLIGLTVFGLILIGLIRLIGRIIIKVLI</sequence>
<dbReference type="EMBL" id="CP162551">
    <property type="protein sequence ID" value="XDI38454.1"/>
    <property type="molecule type" value="Genomic_DNA"/>
</dbReference>
<evidence type="ECO:0000256" key="1">
    <source>
        <dbReference type="SAM" id="Phobius"/>
    </source>
</evidence>
<accession>A0AB39BYE8</accession>
<reference evidence="2" key="1">
    <citation type="submission" date="2024-07" db="EMBL/GenBank/DDBJ databases">
        <title>Identification and characteristics of an arsenic-resistant bacterial isolate, which belongs to a novel species.</title>
        <authorList>
            <person name="Juszczyk A."/>
            <person name="Kowalczyk A."/>
            <person name="Was K."/>
            <person name="Kosowicz W."/>
            <person name="Budzyn A."/>
            <person name="Latowski D."/>
        </authorList>
    </citation>
    <scope>NUCLEOTIDE SEQUENCE</scope>
    <source>
        <strain evidence="2">As8PL</strain>
    </source>
</reference>
<proteinExistence type="predicted"/>
<feature type="transmembrane region" description="Helical" evidence="1">
    <location>
        <begin position="12"/>
        <end position="33"/>
    </location>
</feature>
<keyword evidence="1" id="KW-1133">Transmembrane helix</keyword>
<feature type="transmembrane region" description="Helical" evidence="1">
    <location>
        <begin position="54"/>
        <end position="71"/>
    </location>
</feature>
<organism evidence="2">
    <name type="scientific">Alkalihalophilus sp. As8PL</name>
    <dbReference type="NCBI Taxonomy" id="3237103"/>
    <lineage>
        <taxon>Bacteria</taxon>
        <taxon>Bacillati</taxon>
        <taxon>Bacillota</taxon>
        <taxon>Bacilli</taxon>
        <taxon>Bacillales</taxon>
        <taxon>Bacillaceae</taxon>
        <taxon>Alkalihalophilus</taxon>
    </lineage>
</organism>
<name>A0AB39BYE8_9BACI</name>
<evidence type="ECO:0000313" key="2">
    <source>
        <dbReference type="EMBL" id="XDI38454.1"/>
    </source>
</evidence>
<keyword evidence="1" id="KW-0812">Transmembrane</keyword>
<dbReference type="AlphaFoldDB" id="A0AB39BYE8"/>